<feature type="transmembrane region" description="Helical" evidence="2">
    <location>
        <begin position="90"/>
        <end position="108"/>
    </location>
</feature>
<keyword evidence="2" id="KW-0812">Transmembrane</keyword>
<keyword evidence="2" id="KW-1133">Transmembrane helix</keyword>
<feature type="region of interest" description="Disordered" evidence="1">
    <location>
        <begin position="1"/>
        <end position="26"/>
    </location>
</feature>
<keyword evidence="3" id="KW-1185">Reference proteome</keyword>
<dbReference type="Proteomes" id="UP000695000">
    <property type="component" value="Unplaced"/>
</dbReference>
<accession>A0ABM1MFF4</accession>
<proteinExistence type="predicted"/>
<dbReference type="RefSeq" id="XP_017773304.1">
    <property type="nucleotide sequence ID" value="XM_017917815.1"/>
</dbReference>
<evidence type="ECO:0000256" key="2">
    <source>
        <dbReference type="SAM" id="Phobius"/>
    </source>
</evidence>
<organism evidence="3 4">
    <name type="scientific">Nicrophorus vespilloides</name>
    <name type="common">Boreal carrion beetle</name>
    <dbReference type="NCBI Taxonomy" id="110193"/>
    <lineage>
        <taxon>Eukaryota</taxon>
        <taxon>Metazoa</taxon>
        <taxon>Ecdysozoa</taxon>
        <taxon>Arthropoda</taxon>
        <taxon>Hexapoda</taxon>
        <taxon>Insecta</taxon>
        <taxon>Pterygota</taxon>
        <taxon>Neoptera</taxon>
        <taxon>Endopterygota</taxon>
        <taxon>Coleoptera</taxon>
        <taxon>Polyphaga</taxon>
        <taxon>Staphyliniformia</taxon>
        <taxon>Silphidae</taxon>
        <taxon>Nicrophorinae</taxon>
        <taxon>Nicrophorus</taxon>
    </lineage>
</organism>
<feature type="compositionally biased region" description="Polar residues" evidence="1">
    <location>
        <begin position="1"/>
        <end position="10"/>
    </location>
</feature>
<evidence type="ECO:0000256" key="1">
    <source>
        <dbReference type="SAM" id="MobiDB-lite"/>
    </source>
</evidence>
<feature type="compositionally biased region" description="Basic and acidic residues" evidence="1">
    <location>
        <begin position="16"/>
        <end position="26"/>
    </location>
</feature>
<gene>
    <name evidence="4" type="primary">LOC108560293</name>
</gene>
<reference evidence="4" key="1">
    <citation type="submission" date="2025-08" db="UniProtKB">
        <authorList>
            <consortium name="RefSeq"/>
        </authorList>
    </citation>
    <scope>IDENTIFICATION</scope>
    <source>
        <tissue evidence="4">Whole Larva</tissue>
    </source>
</reference>
<sequence length="117" mass="13168">MKLQFQKNPKTSASRSDSRTTTRHRDTDGFKIKRECGLGPCNFNDVMASKGLGLDTCDRSRKEYFCLFCCRESGCNKGSSSDVSSSPSNYLLILGVVLFSILTLFNRFQPPYYPESL</sequence>
<keyword evidence="2" id="KW-0472">Membrane</keyword>
<dbReference type="GeneID" id="108560293"/>
<evidence type="ECO:0000313" key="4">
    <source>
        <dbReference type="RefSeq" id="XP_017773304.1"/>
    </source>
</evidence>
<name>A0ABM1MFF4_NICVS</name>
<evidence type="ECO:0000313" key="3">
    <source>
        <dbReference type="Proteomes" id="UP000695000"/>
    </source>
</evidence>
<protein>
    <submittedName>
        <fullName evidence="4">Uncharacterized protein LOC108560293</fullName>
    </submittedName>
</protein>